<evidence type="ECO:0000313" key="2">
    <source>
        <dbReference type="EMBL" id="OMP04915.1"/>
    </source>
</evidence>
<accession>A0A1R3KCV7</accession>
<dbReference type="AlphaFoldDB" id="A0A1R3KCV7"/>
<evidence type="ECO:0000313" key="3">
    <source>
        <dbReference type="Proteomes" id="UP000188268"/>
    </source>
</evidence>
<proteinExistence type="predicted"/>
<gene>
    <name evidence="2" type="ORF">CCACVL1_02099</name>
</gene>
<sequence>MTRELASLLHRPPLPSPEEVPAPPRENLLGRSCNFTDINGFY</sequence>
<organism evidence="2 3">
    <name type="scientific">Corchorus capsularis</name>
    <name type="common">Jute</name>
    <dbReference type="NCBI Taxonomy" id="210143"/>
    <lineage>
        <taxon>Eukaryota</taxon>
        <taxon>Viridiplantae</taxon>
        <taxon>Streptophyta</taxon>
        <taxon>Embryophyta</taxon>
        <taxon>Tracheophyta</taxon>
        <taxon>Spermatophyta</taxon>
        <taxon>Magnoliopsida</taxon>
        <taxon>eudicotyledons</taxon>
        <taxon>Gunneridae</taxon>
        <taxon>Pentapetalae</taxon>
        <taxon>rosids</taxon>
        <taxon>malvids</taxon>
        <taxon>Malvales</taxon>
        <taxon>Malvaceae</taxon>
        <taxon>Grewioideae</taxon>
        <taxon>Apeibeae</taxon>
        <taxon>Corchorus</taxon>
    </lineage>
</organism>
<dbReference type="Gramene" id="OMP04915">
    <property type="protein sequence ID" value="OMP04915"/>
    <property type="gene ID" value="CCACVL1_02099"/>
</dbReference>
<dbReference type="Proteomes" id="UP000188268">
    <property type="component" value="Unassembled WGS sequence"/>
</dbReference>
<feature type="compositionally biased region" description="Pro residues" evidence="1">
    <location>
        <begin position="12"/>
        <end position="24"/>
    </location>
</feature>
<keyword evidence="3" id="KW-1185">Reference proteome</keyword>
<comment type="caution">
    <text evidence="2">The sequence shown here is derived from an EMBL/GenBank/DDBJ whole genome shotgun (WGS) entry which is preliminary data.</text>
</comment>
<feature type="region of interest" description="Disordered" evidence="1">
    <location>
        <begin position="1"/>
        <end position="28"/>
    </location>
</feature>
<protein>
    <submittedName>
        <fullName evidence="2">Uncharacterized protein</fullName>
    </submittedName>
</protein>
<reference evidence="2 3" key="1">
    <citation type="submission" date="2013-09" db="EMBL/GenBank/DDBJ databases">
        <title>Corchorus capsularis genome sequencing.</title>
        <authorList>
            <person name="Alam M."/>
            <person name="Haque M.S."/>
            <person name="Islam M.S."/>
            <person name="Emdad E.M."/>
            <person name="Islam M.M."/>
            <person name="Ahmed B."/>
            <person name="Halim A."/>
            <person name="Hossen Q.M.M."/>
            <person name="Hossain M.Z."/>
            <person name="Ahmed R."/>
            <person name="Khan M.M."/>
            <person name="Islam R."/>
            <person name="Rashid M.M."/>
            <person name="Khan S.A."/>
            <person name="Rahman M.S."/>
            <person name="Alam M."/>
        </authorList>
    </citation>
    <scope>NUCLEOTIDE SEQUENCE [LARGE SCALE GENOMIC DNA]</scope>
    <source>
        <strain evidence="3">cv. CVL-1</strain>
        <tissue evidence="2">Whole seedling</tissue>
    </source>
</reference>
<dbReference type="EMBL" id="AWWV01005546">
    <property type="protein sequence ID" value="OMP04915.1"/>
    <property type="molecule type" value="Genomic_DNA"/>
</dbReference>
<evidence type="ECO:0000256" key="1">
    <source>
        <dbReference type="SAM" id="MobiDB-lite"/>
    </source>
</evidence>
<name>A0A1R3KCV7_COCAP</name>